<keyword evidence="2" id="KW-1185">Reference proteome</keyword>
<reference evidence="1 2" key="1">
    <citation type="journal article" date="2021" name="ISME Commun">
        <title>Automated analysis of genomic sequences facilitates high-throughput and comprehensive description of bacteria.</title>
        <authorList>
            <person name="Hitch T.C.A."/>
        </authorList>
    </citation>
    <scope>NUCLEOTIDE SEQUENCE [LARGE SCALE GENOMIC DNA]</scope>
    <source>
        <strain evidence="1 2">Sanger_19</strain>
    </source>
</reference>
<dbReference type="Proteomes" id="UP001209666">
    <property type="component" value="Unassembled WGS sequence"/>
</dbReference>
<dbReference type="Gene3D" id="1.10.1220.10">
    <property type="entry name" value="Met repressor-like"/>
    <property type="match status" value="1"/>
</dbReference>
<dbReference type="InterPro" id="IPR013321">
    <property type="entry name" value="Arc_rbn_hlx_hlx"/>
</dbReference>
<dbReference type="Pfam" id="PF05534">
    <property type="entry name" value="HicB"/>
    <property type="match status" value="1"/>
</dbReference>
<dbReference type="RefSeq" id="WP_022242502.1">
    <property type="nucleotide sequence ID" value="NZ_JAOQKI010000006.1"/>
</dbReference>
<proteinExistence type="predicted"/>
<dbReference type="InterPro" id="IPR035069">
    <property type="entry name" value="TTHA1013/TTHA0281-like"/>
</dbReference>
<evidence type="ECO:0000313" key="2">
    <source>
        <dbReference type="Proteomes" id="UP001209666"/>
    </source>
</evidence>
<name>A0ABT2SC84_9FIRM</name>
<dbReference type="InterPro" id="IPR008651">
    <property type="entry name" value="Uncharacterised_HicB"/>
</dbReference>
<dbReference type="EMBL" id="JAOQKI010000006">
    <property type="protein sequence ID" value="MCU6716606.1"/>
    <property type="molecule type" value="Genomic_DNA"/>
</dbReference>
<dbReference type="SUPFAM" id="SSF47598">
    <property type="entry name" value="Ribbon-helix-helix"/>
    <property type="match status" value="1"/>
</dbReference>
<evidence type="ECO:0000313" key="1">
    <source>
        <dbReference type="EMBL" id="MCU6716606.1"/>
    </source>
</evidence>
<gene>
    <name evidence="1" type="ORF">OCV43_04845</name>
</gene>
<comment type="caution">
    <text evidence="1">The sequence shown here is derived from an EMBL/GenBank/DDBJ whole genome shotgun (WGS) entry which is preliminary data.</text>
</comment>
<protein>
    <submittedName>
        <fullName evidence="1">Type II toxin-antitoxin system HicB family antitoxin</fullName>
    </submittedName>
</protein>
<organism evidence="1 2">
    <name type="scientific">Roseburia amylophila</name>
    <dbReference type="NCBI Taxonomy" id="2981794"/>
    <lineage>
        <taxon>Bacteria</taxon>
        <taxon>Bacillati</taxon>
        <taxon>Bacillota</taxon>
        <taxon>Clostridia</taxon>
        <taxon>Lachnospirales</taxon>
        <taxon>Lachnospiraceae</taxon>
        <taxon>Roseburia</taxon>
    </lineage>
</organism>
<accession>A0ABT2SC84</accession>
<dbReference type="InterPro" id="IPR010985">
    <property type="entry name" value="Ribbon_hlx_hlx"/>
</dbReference>
<sequence>MSDLLSYKNYNGTVEFSKEDNCLFGKVIGIKSLISYEGASVKELEQDFHNAVDEYLEDCKERNIEPEQPYKGTFNVRISPELHRTIAIYAMEHGKSLNAAVEEAIDNMVKL</sequence>
<dbReference type="SUPFAM" id="SSF143100">
    <property type="entry name" value="TTHA1013/TTHA0281-like"/>
    <property type="match status" value="1"/>
</dbReference>